<gene>
    <name evidence="2" type="ORF">DSM107003_36460</name>
</gene>
<accession>A0A433UKZ2</accession>
<dbReference type="EMBL" id="RSCM01000013">
    <property type="protein sequence ID" value="RUS94517.1"/>
    <property type="molecule type" value="Genomic_DNA"/>
</dbReference>
<dbReference type="Proteomes" id="UP000276103">
    <property type="component" value="Unassembled WGS sequence"/>
</dbReference>
<comment type="caution">
    <text evidence="2">The sequence shown here is derived from an EMBL/GenBank/DDBJ whole genome shotgun (WGS) entry which is preliminary data.</text>
</comment>
<evidence type="ECO:0000256" key="1">
    <source>
        <dbReference type="SAM" id="Phobius"/>
    </source>
</evidence>
<evidence type="ECO:0000313" key="3">
    <source>
        <dbReference type="Proteomes" id="UP000276103"/>
    </source>
</evidence>
<keyword evidence="1" id="KW-0472">Membrane</keyword>
<keyword evidence="1" id="KW-0812">Transmembrane</keyword>
<reference evidence="2 3" key="1">
    <citation type="journal article" date="2019" name="Genome Biol. Evol.">
        <title>Day and night: Metabolic profiles and evolutionary relationships of six axenic non-marine cyanobacteria.</title>
        <authorList>
            <person name="Will S.E."/>
            <person name="Henke P."/>
            <person name="Boedeker C."/>
            <person name="Huang S."/>
            <person name="Brinkmann H."/>
            <person name="Rohde M."/>
            <person name="Jarek M."/>
            <person name="Friedl T."/>
            <person name="Seufert S."/>
            <person name="Schumacher M."/>
            <person name="Overmann J."/>
            <person name="Neumann-Schaal M."/>
            <person name="Petersen J."/>
        </authorList>
    </citation>
    <scope>NUCLEOTIDE SEQUENCE [LARGE SCALE GENOMIC DNA]</scope>
    <source>
        <strain evidence="2 3">SAG 1403-4b</strain>
    </source>
</reference>
<dbReference type="AlphaFoldDB" id="A0A433UKZ2"/>
<dbReference type="RefSeq" id="WP_127055508.1">
    <property type="nucleotide sequence ID" value="NZ_RSCM01000013.1"/>
</dbReference>
<keyword evidence="1" id="KW-1133">Transmembrane helix</keyword>
<sequence>MLHNPQYRNNQQLVKSTNNNHLNLNSNIKYWMFLGLCTSLLLHGLISFRHHNLLGYILGIQSATASPTPTVNTIPSKYINNAPVPDWQSITFKSFVFSSPGSVELPNVEFPGYKSIRSWQAGQSLDEVMELGDFENVFNLENFSLQVISQLSGVSLVNIKLSDFDTIKWQTVPELTKAIPSLVNEYVENVPPIRDLIKKILGVANINGETIGEIINNFPQIKDIELGEIDLSAYTLTSIPGIEKTALKQFSNWQNTRISKIPGLNQVTFANFPNAPVPQGSIVGKLDLPLKEIESNRQRSISGSDQVGFNVSCTNNCAHIELSGAGGITGTQWMSGKFQQVKGGFGILGNLNGGKEPTGRHPFGKGFKQVVWDINEGDGTASTAIFFRICRRGGWFDLGCSPYFIGPFPFFIYQEKSPIFLGTPLTIP</sequence>
<evidence type="ECO:0000313" key="2">
    <source>
        <dbReference type="EMBL" id="RUS94517.1"/>
    </source>
</evidence>
<protein>
    <submittedName>
        <fullName evidence="2">Uncharacterized protein</fullName>
    </submittedName>
</protein>
<feature type="transmembrane region" description="Helical" evidence="1">
    <location>
        <begin position="30"/>
        <end position="48"/>
    </location>
</feature>
<name>A0A433UKZ2_ANAVA</name>
<keyword evidence="3" id="KW-1185">Reference proteome</keyword>
<proteinExistence type="predicted"/>
<organism evidence="2 3">
    <name type="scientific">Trichormus variabilis SAG 1403-4b</name>
    <dbReference type="NCBI Taxonomy" id="447716"/>
    <lineage>
        <taxon>Bacteria</taxon>
        <taxon>Bacillati</taxon>
        <taxon>Cyanobacteriota</taxon>
        <taxon>Cyanophyceae</taxon>
        <taxon>Nostocales</taxon>
        <taxon>Nostocaceae</taxon>
        <taxon>Trichormus</taxon>
    </lineage>
</organism>
<dbReference type="OrthoDB" id="415264at2"/>